<dbReference type="SMART" id="SM00184">
    <property type="entry name" value="RING"/>
    <property type="match status" value="1"/>
</dbReference>
<dbReference type="Gene3D" id="3.30.40.10">
    <property type="entry name" value="Zinc/RING finger domain, C3HC4 (zinc finger)"/>
    <property type="match status" value="1"/>
</dbReference>
<dbReference type="InterPro" id="IPR017907">
    <property type="entry name" value="Znf_RING_CS"/>
</dbReference>
<organism evidence="1 2">
    <name type="scientific">Owenia fusiformis</name>
    <name type="common">Polychaete worm</name>
    <dbReference type="NCBI Taxonomy" id="6347"/>
    <lineage>
        <taxon>Eukaryota</taxon>
        <taxon>Metazoa</taxon>
        <taxon>Spiralia</taxon>
        <taxon>Lophotrochozoa</taxon>
        <taxon>Annelida</taxon>
        <taxon>Polychaeta</taxon>
        <taxon>Sedentaria</taxon>
        <taxon>Canalipalpata</taxon>
        <taxon>Sabellida</taxon>
        <taxon>Oweniida</taxon>
        <taxon>Oweniidae</taxon>
        <taxon>Owenia</taxon>
    </lineage>
</organism>
<evidence type="ECO:0000313" key="2">
    <source>
        <dbReference type="Proteomes" id="UP000749559"/>
    </source>
</evidence>
<evidence type="ECO:0000313" key="1">
    <source>
        <dbReference type="EMBL" id="CAH1795891.1"/>
    </source>
</evidence>
<protein>
    <submittedName>
        <fullName evidence="1">Uncharacterized protein</fullName>
    </submittedName>
</protein>
<comment type="caution">
    <text evidence="1">The sequence shown here is derived from an EMBL/GenBank/DDBJ whole genome shotgun (WGS) entry which is preliminary data.</text>
</comment>
<dbReference type="AlphaFoldDB" id="A0A8J1TZF6"/>
<dbReference type="PANTHER" id="PTHR44080:SF1">
    <property type="entry name" value="E3 UBIQUITIN-PROTEIN LIGASE COP1"/>
    <property type="match status" value="1"/>
</dbReference>
<dbReference type="Proteomes" id="UP000749559">
    <property type="component" value="Unassembled WGS sequence"/>
</dbReference>
<dbReference type="InterPro" id="IPR042755">
    <property type="entry name" value="COP1"/>
</dbReference>
<name>A0A8J1TZF6_OWEFU</name>
<keyword evidence="2" id="KW-1185">Reference proteome</keyword>
<dbReference type="GO" id="GO:0061630">
    <property type="term" value="F:ubiquitin protein ligase activity"/>
    <property type="evidence" value="ECO:0007669"/>
    <property type="project" value="InterPro"/>
</dbReference>
<dbReference type="GO" id="GO:0043161">
    <property type="term" value="P:proteasome-mediated ubiquitin-dependent protein catabolic process"/>
    <property type="evidence" value="ECO:0007669"/>
    <property type="project" value="TreeGrafter"/>
</dbReference>
<dbReference type="PROSITE" id="PS00518">
    <property type="entry name" value="ZF_RING_1"/>
    <property type="match status" value="1"/>
</dbReference>
<gene>
    <name evidence="1" type="ORF">OFUS_LOCUS20360</name>
</gene>
<proteinExistence type="predicted"/>
<sequence length="420" mass="47696">MACDDLPINIPVTSLSEYFNCPVCMCQMRNTLSTTCGHRYCAKCIEECVNRLHKCPCCNQALTVKELHKDPLFDEMIVTFNSQKLKAEKEYFDNLIEKANPGPFKDNAVPSTSQGAITQNAPNIFSPVELVLKEHLKKSLANHERCCQSLKQDCDRRQHQIDIEMRKLKEDLYSEGLTDRELEQQLSDLQQSCERQKSEVQLEMTKCVQLIAEAYDKYLSEHIPDLAVLPVKVSLSLLSKGITLPDVQLQPFHSVEDIIKMFKSKMVDRGDRIVHIPEDARLISFGPFMKKGIFEMEQASREVVNHGAHNPDILILPPGSRPLLQFALKPSSVIALYGKIQCESDLPKQCFATTFQKDAGQKVDYFSCKDCKINWVCRPCMEVCHKEHSATPHIMGHQPTWACCYCPKKKKCRMLPGATG</sequence>
<dbReference type="PANTHER" id="PTHR44080">
    <property type="entry name" value="E3 UBIQUITIN-PROTEIN LIGASE COP1"/>
    <property type="match status" value="1"/>
</dbReference>
<dbReference type="InterPro" id="IPR013083">
    <property type="entry name" value="Znf_RING/FYVE/PHD"/>
</dbReference>
<dbReference type="InterPro" id="IPR001841">
    <property type="entry name" value="Znf_RING"/>
</dbReference>
<dbReference type="OrthoDB" id="6105938at2759"/>
<reference evidence="1" key="1">
    <citation type="submission" date="2022-03" db="EMBL/GenBank/DDBJ databases">
        <authorList>
            <person name="Martin C."/>
        </authorList>
    </citation>
    <scope>NUCLEOTIDE SEQUENCE</scope>
</reference>
<dbReference type="SUPFAM" id="SSF57850">
    <property type="entry name" value="RING/U-box"/>
    <property type="match status" value="1"/>
</dbReference>
<dbReference type="PROSITE" id="PS50089">
    <property type="entry name" value="ZF_RING_2"/>
    <property type="match status" value="1"/>
</dbReference>
<dbReference type="EMBL" id="CAIIXF020000010">
    <property type="protein sequence ID" value="CAH1795891.1"/>
    <property type="molecule type" value="Genomic_DNA"/>
</dbReference>
<accession>A0A8J1TZF6</accession>